<keyword evidence="5" id="KW-1185">Reference proteome</keyword>
<dbReference type="Pfam" id="PF13716">
    <property type="entry name" value="CRAL_TRIO_2"/>
    <property type="match status" value="1"/>
</dbReference>
<evidence type="ECO:0000259" key="2">
    <source>
        <dbReference type="PROSITE" id="PS50191"/>
    </source>
</evidence>
<dbReference type="InterPro" id="IPR001251">
    <property type="entry name" value="CRAL-TRIO_dom"/>
</dbReference>
<organism evidence="4 5">
    <name type="scientific">Oedothorax gibbosus</name>
    <dbReference type="NCBI Taxonomy" id="931172"/>
    <lineage>
        <taxon>Eukaryota</taxon>
        <taxon>Metazoa</taxon>
        <taxon>Ecdysozoa</taxon>
        <taxon>Arthropoda</taxon>
        <taxon>Chelicerata</taxon>
        <taxon>Arachnida</taxon>
        <taxon>Araneae</taxon>
        <taxon>Araneomorphae</taxon>
        <taxon>Entelegynae</taxon>
        <taxon>Araneoidea</taxon>
        <taxon>Linyphiidae</taxon>
        <taxon>Erigoninae</taxon>
        <taxon>Oedothorax</taxon>
    </lineage>
</organism>
<evidence type="ECO:0000313" key="5">
    <source>
        <dbReference type="Proteomes" id="UP000827092"/>
    </source>
</evidence>
<dbReference type="InterPro" id="IPR036865">
    <property type="entry name" value="CRAL-TRIO_dom_sf"/>
</dbReference>
<evidence type="ECO:0008006" key="6">
    <source>
        <dbReference type="Google" id="ProtNLM"/>
    </source>
</evidence>
<dbReference type="SUPFAM" id="SSF52087">
    <property type="entry name" value="CRAL/TRIO domain"/>
    <property type="match status" value="1"/>
</dbReference>
<dbReference type="PANTHER" id="PTHR11106:SF72">
    <property type="entry name" value="GANGLIOSIDE-INDUCED DIFFERENTIATION-ASSOCIATED PROTEIN 2"/>
    <property type="match status" value="1"/>
</dbReference>
<feature type="domain" description="CRAL-TRIO" evidence="2">
    <location>
        <begin position="328"/>
        <end position="488"/>
    </location>
</feature>
<dbReference type="Gene3D" id="3.40.220.10">
    <property type="entry name" value="Leucine Aminopeptidase, subunit E, domain 1"/>
    <property type="match status" value="1"/>
</dbReference>
<dbReference type="PANTHER" id="PTHR11106">
    <property type="entry name" value="GANGLIOSIDE INDUCED DIFFERENTIATION ASSOCIATED PROTEIN 2-RELATED"/>
    <property type="match status" value="1"/>
</dbReference>
<evidence type="ECO:0000256" key="1">
    <source>
        <dbReference type="ARBA" id="ARBA00008355"/>
    </source>
</evidence>
<dbReference type="InterPro" id="IPR035793">
    <property type="entry name" value="Macro_GDAP2"/>
</dbReference>
<feature type="domain" description="Macro" evidence="3">
    <location>
        <begin position="42"/>
        <end position="223"/>
    </location>
</feature>
<dbReference type="Pfam" id="PF01661">
    <property type="entry name" value="Macro"/>
    <property type="match status" value="1"/>
</dbReference>
<name>A0AAV6V6Q0_9ARAC</name>
<evidence type="ECO:0000313" key="4">
    <source>
        <dbReference type="EMBL" id="KAG8192420.1"/>
    </source>
</evidence>
<reference evidence="4 5" key="1">
    <citation type="journal article" date="2022" name="Nat. Ecol. Evol.">
        <title>A masculinizing supergene underlies an exaggerated male reproductive morph in a spider.</title>
        <authorList>
            <person name="Hendrickx F."/>
            <person name="De Corte Z."/>
            <person name="Sonet G."/>
            <person name="Van Belleghem S.M."/>
            <person name="Kostlbacher S."/>
            <person name="Vangestel C."/>
        </authorList>
    </citation>
    <scope>NUCLEOTIDE SEQUENCE [LARGE SCALE GENOMIC DNA]</scope>
    <source>
        <strain evidence="4">W744_W776</strain>
    </source>
</reference>
<comment type="similarity">
    <text evidence="1">Belongs to the GDAP2 family.</text>
</comment>
<dbReference type="Proteomes" id="UP000827092">
    <property type="component" value="Unassembled WGS sequence"/>
</dbReference>
<gene>
    <name evidence="4" type="ORF">JTE90_017954</name>
</gene>
<proteinExistence type="inferred from homology"/>
<accession>A0AAV6V6Q0</accession>
<comment type="caution">
    <text evidence="4">The sequence shown here is derived from an EMBL/GenBank/DDBJ whole genome shotgun (WGS) entry which is preliminary data.</text>
</comment>
<dbReference type="AlphaFoldDB" id="A0AAV6V6Q0"/>
<dbReference type="InterPro" id="IPR002589">
    <property type="entry name" value="Macro_dom"/>
</dbReference>
<dbReference type="SUPFAM" id="SSF52949">
    <property type="entry name" value="Macro domain-like"/>
    <property type="match status" value="1"/>
</dbReference>
<evidence type="ECO:0000259" key="3">
    <source>
        <dbReference type="PROSITE" id="PS51154"/>
    </source>
</evidence>
<dbReference type="PROSITE" id="PS51154">
    <property type="entry name" value="MACRO"/>
    <property type="match status" value="1"/>
</dbReference>
<dbReference type="SMART" id="SM00516">
    <property type="entry name" value="SEC14"/>
    <property type="match status" value="1"/>
</dbReference>
<protein>
    <recommendedName>
        <fullName evidence="6">Protein GDAP2 homolog</fullName>
    </recommendedName>
</protein>
<dbReference type="Gene3D" id="3.40.525.10">
    <property type="entry name" value="CRAL-TRIO lipid binding domain"/>
    <property type="match status" value="1"/>
</dbReference>
<dbReference type="InterPro" id="IPR043472">
    <property type="entry name" value="Macro_dom-like"/>
</dbReference>
<dbReference type="SMART" id="SM00506">
    <property type="entry name" value="A1pp"/>
    <property type="match status" value="1"/>
</dbReference>
<dbReference type="PROSITE" id="PS50191">
    <property type="entry name" value="CRAL_TRIO"/>
    <property type="match status" value="1"/>
</dbReference>
<dbReference type="CDD" id="cd02905">
    <property type="entry name" value="Macro_GDAP2-like"/>
    <property type="match status" value="1"/>
</dbReference>
<dbReference type="CDD" id="cd00170">
    <property type="entry name" value="SEC14"/>
    <property type="match status" value="1"/>
</dbReference>
<dbReference type="EMBL" id="JAFNEN010000139">
    <property type="protein sequence ID" value="KAG8192420.1"/>
    <property type="molecule type" value="Genomic_DNA"/>
</dbReference>
<sequence>MDPLGVASEIVDVSTIKPWSEIRPRDLPDSSNFGNQEKIHQTSPFPFDQEINKKIALWAGDICSLRIQVIVHSTNEALSDRSPLNDRLLRIAGPQLKEDLHLNVKTCRTGEARMTKGYNLPARYVIHTVGPKFNVKYQTAAESALFSCYFKVLQLVKEHNLGTVGLCVINSLRRNYPPHEGAHIALRTVRRFLEKYGGAVDLVVFAVEDVDVGIYELLMPLYYPRSKEEEEYALYYLPKDIGGENGEAYIPERQMRIVERPFQALEHVEESVDLAAELQSSVCIGKTSFAKMQGDVDRQRTVIHKNSFSSGSLSSEVQRKTKYERLLRKARNEDLRSISNLGCLYHSGEDRYGRPVVVFIGQRFKANQVDLNKAVMYLILTLDSIVQKDYVVVYFHTQTTHENNPSLQILKDVYSILEYKYKKNLRAFYMVHPTFWSRVMCWWFTTFTASSIKNKIQLLGGIEYLYYLIPPDQLDIPPFILDYDFKVNGVRYCQPASMPSA</sequence>